<feature type="region of interest" description="Disordered" evidence="1">
    <location>
        <begin position="1"/>
        <end position="78"/>
    </location>
</feature>
<dbReference type="STRING" id="2025994.A0A2T3AGY6"/>
<dbReference type="OrthoDB" id="10655633at2759"/>
<organism evidence="2 3">
    <name type="scientific">Coniella lustricola</name>
    <dbReference type="NCBI Taxonomy" id="2025994"/>
    <lineage>
        <taxon>Eukaryota</taxon>
        <taxon>Fungi</taxon>
        <taxon>Dikarya</taxon>
        <taxon>Ascomycota</taxon>
        <taxon>Pezizomycotina</taxon>
        <taxon>Sordariomycetes</taxon>
        <taxon>Sordariomycetidae</taxon>
        <taxon>Diaporthales</taxon>
        <taxon>Schizoparmaceae</taxon>
        <taxon>Coniella</taxon>
    </lineage>
</organism>
<evidence type="ECO:0000313" key="2">
    <source>
        <dbReference type="EMBL" id="PSR97458.1"/>
    </source>
</evidence>
<feature type="compositionally biased region" description="Basic and acidic residues" evidence="1">
    <location>
        <begin position="358"/>
        <end position="371"/>
    </location>
</feature>
<accession>A0A2T3AGY6</accession>
<dbReference type="InParanoid" id="A0A2T3AGY6"/>
<feature type="compositionally biased region" description="Polar residues" evidence="1">
    <location>
        <begin position="97"/>
        <end position="109"/>
    </location>
</feature>
<keyword evidence="3" id="KW-1185">Reference proteome</keyword>
<evidence type="ECO:0000256" key="1">
    <source>
        <dbReference type="SAM" id="MobiDB-lite"/>
    </source>
</evidence>
<gene>
    <name evidence="2" type="ORF">BD289DRAFT_102369</name>
</gene>
<reference evidence="2 3" key="1">
    <citation type="journal article" date="2018" name="Mycol. Prog.">
        <title>Coniella lustricola, a new species from submerged detritus.</title>
        <authorList>
            <person name="Raudabaugh D.B."/>
            <person name="Iturriaga T."/>
            <person name="Carver A."/>
            <person name="Mondo S."/>
            <person name="Pangilinan J."/>
            <person name="Lipzen A."/>
            <person name="He G."/>
            <person name="Amirebrahimi M."/>
            <person name="Grigoriev I.V."/>
            <person name="Miller A.N."/>
        </authorList>
    </citation>
    <scope>NUCLEOTIDE SEQUENCE [LARGE SCALE GENOMIC DNA]</scope>
    <source>
        <strain evidence="2 3">B22-T-1</strain>
    </source>
</reference>
<evidence type="ECO:0000313" key="3">
    <source>
        <dbReference type="Proteomes" id="UP000241462"/>
    </source>
</evidence>
<feature type="compositionally biased region" description="Polar residues" evidence="1">
    <location>
        <begin position="45"/>
        <end position="78"/>
    </location>
</feature>
<dbReference type="EMBL" id="KZ678391">
    <property type="protein sequence ID" value="PSR97458.1"/>
    <property type="molecule type" value="Genomic_DNA"/>
</dbReference>
<name>A0A2T3AGY6_9PEZI</name>
<feature type="region of interest" description="Disordered" evidence="1">
    <location>
        <begin position="97"/>
        <end position="121"/>
    </location>
</feature>
<proteinExistence type="predicted"/>
<protein>
    <submittedName>
        <fullName evidence="2">Uncharacterized protein</fullName>
    </submittedName>
</protein>
<dbReference type="AlphaFoldDB" id="A0A2T3AGY6"/>
<sequence>MSKRDIRARPSRINIPHHQQHETQAPHGRSRDAGTPVSASFRAPSRTSSLKPTIPTTSPRRGMSLGSSLRTPVRATRSTGRSQFFNQEIPVVVSPTQSIPVDAGSNSGMNADRDSDDDDEDEDLALVEPFAMPAPTPAEIAADRLRLRTTYDPQNPPPDDPIIAEGTALGVIADLEGRKWLEQLLRLNRWATSGHISYVSGQYGPPESCTVDQLRPQERRVLDLDFQRAPIVSRRPVKGGKGRKDTREYWAKRDKILSAGVRKRRVQMTTTTAATRPQRFGAFFGAPTFGGEALRTPPSRSTPLAQAFGDWIGENYQASETYYFDSNTCSRRDSKRCDCIDNQNFQPTPIWALSSNAPEEHEDQHKCTKRP</sequence>
<feature type="region of interest" description="Disordered" evidence="1">
    <location>
        <begin position="350"/>
        <end position="371"/>
    </location>
</feature>
<dbReference type="Proteomes" id="UP000241462">
    <property type="component" value="Unassembled WGS sequence"/>
</dbReference>